<evidence type="ECO:0000313" key="2">
    <source>
        <dbReference type="EMBL" id="PCK22007.1"/>
    </source>
</evidence>
<comment type="caution">
    <text evidence="2">The sequence shown here is derived from an EMBL/GenBank/DDBJ whole genome shotgun (WGS) entry which is preliminary data.</text>
</comment>
<evidence type="ECO:0008006" key="4">
    <source>
        <dbReference type="Google" id="ProtNLM"/>
    </source>
</evidence>
<name>A0A2A5IYG0_RHOSG</name>
<feature type="compositionally biased region" description="Low complexity" evidence="1">
    <location>
        <begin position="232"/>
        <end position="242"/>
    </location>
</feature>
<sequence length="447" mass="48186">MKGTSQGNSHPESAPTPFDNNFSGESRPDLENVANAQTCINADAAWIQAVREATERVAELESFNADNVQRGSSWALPVDPSEQSRVPIWSGRAEWLRQLRHQVTATEDGRAVLAAQRLAVDTLLACANAHARFAETQTGRGVTASKARIAEHAGVSDTTLKRTRRVLKTLSMGVEHARGRTLSSFEYMAAEAHHGGNQHKAASTWSLSSPKAVVMSTPPIKRPRRTERSRATARAAAFRACTQPKNQPTESLAGDNPQSGGRGPLSPDAFVCSSSSVGSTHQRASARKRSSTHTTQLPIELQRAAASLAIHAPVFDPKDRIGTPRQHIGAIAHGIRGAGIDTARWTGRDIAQALSRHTAETGQIWPTASTISSPAAFLRWKLSQLDWTGQSPSEKRALVEEIRCKEIAARHAESARREAASASVTSRAAARAAFAQHLADTRMVRAN</sequence>
<evidence type="ECO:0000313" key="3">
    <source>
        <dbReference type="Proteomes" id="UP000230886"/>
    </source>
</evidence>
<feature type="region of interest" description="Disordered" evidence="1">
    <location>
        <begin position="198"/>
        <end position="296"/>
    </location>
</feature>
<gene>
    <name evidence="2" type="ORF">CHR55_33260</name>
</gene>
<dbReference type="AlphaFoldDB" id="A0A2A5IYG0"/>
<evidence type="ECO:0000256" key="1">
    <source>
        <dbReference type="SAM" id="MobiDB-lite"/>
    </source>
</evidence>
<organism evidence="2 3">
    <name type="scientific">Rhodococcus qingshengii</name>
    <dbReference type="NCBI Taxonomy" id="334542"/>
    <lineage>
        <taxon>Bacteria</taxon>
        <taxon>Bacillati</taxon>
        <taxon>Actinomycetota</taxon>
        <taxon>Actinomycetes</taxon>
        <taxon>Mycobacteriales</taxon>
        <taxon>Nocardiaceae</taxon>
        <taxon>Rhodococcus</taxon>
        <taxon>Rhodococcus erythropolis group</taxon>
    </lineage>
</organism>
<feature type="region of interest" description="Disordered" evidence="1">
    <location>
        <begin position="1"/>
        <end position="29"/>
    </location>
</feature>
<dbReference type="EMBL" id="NOVD01000087">
    <property type="protein sequence ID" value="PCK22007.1"/>
    <property type="molecule type" value="Genomic_DNA"/>
</dbReference>
<feature type="compositionally biased region" description="Polar residues" evidence="1">
    <location>
        <begin position="1"/>
        <end position="11"/>
    </location>
</feature>
<dbReference type="Proteomes" id="UP000230886">
    <property type="component" value="Unassembled WGS sequence"/>
</dbReference>
<feature type="compositionally biased region" description="Polar residues" evidence="1">
    <location>
        <begin position="272"/>
        <end position="283"/>
    </location>
</feature>
<reference evidence="2 3" key="1">
    <citation type="submission" date="2017-07" db="EMBL/GenBank/DDBJ databases">
        <title>Draft sequence of Rhodococcus enclensis 23b-28.</title>
        <authorList>
            <person name="Besaury L."/>
            <person name="Sancelme M."/>
            <person name="Amato P."/>
            <person name="Lallement A."/>
            <person name="Delort A.-M."/>
        </authorList>
    </citation>
    <scope>NUCLEOTIDE SEQUENCE [LARGE SCALE GENOMIC DNA]</scope>
    <source>
        <strain evidence="2 3">23b-28</strain>
    </source>
</reference>
<accession>A0A2A5IYG0</accession>
<feature type="compositionally biased region" description="Polar residues" evidence="1">
    <location>
        <begin position="200"/>
        <end position="209"/>
    </location>
</feature>
<dbReference type="RefSeq" id="WP_099699092.1">
    <property type="nucleotide sequence ID" value="NZ_NOVD01000087.1"/>
</dbReference>
<protein>
    <recommendedName>
        <fullName evidence="4">Replication protein</fullName>
    </recommendedName>
</protein>
<proteinExistence type="predicted"/>